<accession>A0A3M7RHX9</accession>
<evidence type="ECO:0000313" key="2">
    <source>
        <dbReference type="EMBL" id="RNA23186.1"/>
    </source>
</evidence>
<organism evidence="2 3">
    <name type="scientific">Brachionus plicatilis</name>
    <name type="common">Marine rotifer</name>
    <name type="synonym">Brachionus muelleri</name>
    <dbReference type="NCBI Taxonomy" id="10195"/>
    <lineage>
        <taxon>Eukaryota</taxon>
        <taxon>Metazoa</taxon>
        <taxon>Spiralia</taxon>
        <taxon>Gnathifera</taxon>
        <taxon>Rotifera</taxon>
        <taxon>Eurotatoria</taxon>
        <taxon>Monogononta</taxon>
        <taxon>Pseudotrocha</taxon>
        <taxon>Ploima</taxon>
        <taxon>Brachionidae</taxon>
        <taxon>Brachionus</taxon>
    </lineage>
</organism>
<evidence type="ECO:0000313" key="3">
    <source>
        <dbReference type="Proteomes" id="UP000276133"/>
    </source>
</evidence>
<comment type="caution">
    <text evidence="2">The sequence shown here is derived from an EMBL/GenBank/DDBJ whole genome shotgun (WGS) entry which is preliminary data.</text>
</comment>
<gene>
    <name evidence="2" type="ORF">BpHYR1_019580</name>
</gene>
<evidence type="ECO:0000256" key="1">
    <source>
        <dbReference type="SAM" id="Phobius"/>
    </source>
</evidence>
<feature type="transmembrane region" description="Helical" evidence="1">
    <location>
        <begin position="30"/>
        <end position="48"/>
    </location>
</feature>
<name>A0A3M7RHX9_BRAPC</name>
<sequence>MKKSYFIYVFKFLHYFFNSLKKNLKLYVDLFYYFVLTFTKPIILKYFLKLFPKSLKVTRVVIQSIKIAVLNKEPSKTLTDINFTKEAQFSKILDIFKKPNSLEFSIFIFSKRKKNLHN</sequence>
<dbReference type="Proteomes" id="UP000276133">
    <property type="component" value="Unassembled WGS sequence"/>
</dbReference>
<proteinExistence type="predicted"/>
<keyword evidence="1" id="KW-0472">Membrane</keyword>
<keyword evidence="1" id="KW-1133">Transmembrane helix</keyword>
<keyword evidence="3" id="KW-1185">Reference proteome</keyword>
<keyword evidence="1" id="KW-0812">Transmembrane</keyword>
<protein>
    <submittedName>
        <fullName evidence="2">Uncharacterized protein</fullName>
    </submittedName>
</protein>
<reference evidence="2 3" key="1">
    <citation type="journal article" date="2018" name="Sci. Rep.">
        <title>Genomic signatures of local adaptation to the degree of environmental predictability in rotifers.</title>
        <authorList>
            <person name="Franch-Gras L."/>
            <person name="Hahn C."/>
            <person name="Garcia-Roger E.M."/>
            <person name="Carmona M.J."/>
            <person name="Serra M."/>
            <person name="Gomez A."/>
        </authorList>
    </citation>
    <scope>NUCLEOTIDE SEQUENCE [LARGE SCALE GENOMIC DNA]</scope>
    <source>
        <strain evidence="2">HYR1</strain>
    </source>
</reference>
<dbReference type="AlphaFoldDB" id="A0A3M7RHX9"/>
<dbReference type="EMBL" id="REGN01003337">
    <property type="protein sequence ID" value="RNA23186.1"/>
    <property type="molecule type" value="Genomic_DNA"/>
</dbReference>